<evidence type="ECO:0000313" key="3">
    <source>
        <dbReference type="Proteomes" id="UP001152622"/>
    </source>
</evidence>
<comment type="caution">
    <text evidence="2">The sequence shown here is derived from an EMBL/GenBank/DDBJ whole genome shotgun (WGS) entry which is preliminary data.</text>
</comment>
<dbReference type="Proteomes" id="UP001152622">
    <property type="component" value="Chromosome 19"/>
</dbReference>
<evidence type="ECO:0000256" key="1">
    <source>
        <dbReference type="SAM" id="MobiDB-lite"/>
    </source>
</evidence>
<dbReference type="AlphaFoldDB" id="A0A9Q1EDC2"/>
<proteinExistence type="predicted"/>
<sequence>MNASGQALEKKTRDRPAVRPCRRNEDPRLGQTEGEGELRLNSAQLLSLAADVNQCQSQQPLISPMNPHYVTALRLLRADSSPTVQKEAGISWAGWGLITTSSND</sequence>
<protein>
    <submittedName>
        <fullName evidence="2">Uncharacterized protein</fullName>
    </submittedName>
</protein>
<feature type="compositionally biased region" description="Basic and acidic residues" evidence="1">
    <location>
        <begin position="8"/>
        <end position="28"/>
    </location>
</feature>
<organism evidence="2 3">
    <name type="scientific">Synaphobranchus kaupii</name>
    <name type="common">Kaup's arrowtooth eel</name>
    <dbReference type="NCBI Taxonomy" id="118154"/>
    <lineage>
        <taxon>Eukaryota</taxon>
        <taxon>Metazoa</taxon>
        <taxon>Chordata</taxon>
        <taxon>Craniata</taxon>
        <taxon>Vertebrata</taxon>
        <taxon>Euteleostomi</taxon>
        <taxon>Actinopterygii</taxon>
        <taxon>Neopterygii</taxon>
        <taxon>Teleostei</taxon>
        <taxon>Anguilliformes</taxon>
        <taxon>Synaphobranchidae</taxon>
        <taxon>Synaphobranchus</taxon>
    </lineage>
</organism>
<dbReference type="EMBL" id="JAINUF010000019">
    <property type="protein sequence ID" value="KAJ8336696.1"/>
    <property type="molecule type" value="Genomic_DNA"/>
</dbReference>
<name>A0A9Q1EDC2_SYNKA</name>
<keyword evidence="3" id="KW-1185">Reference proteome</keyword>
<reference evidence="2" key="1">
    <citation type="journal article" date="2023" name="Science">
        <title>Genome structures resolve the early diversification of teleost fishes.</title>
        <authorList>
            <person name="Parey E."/>
            <person name="Louis A."/>
            <person name="Montfort J."/>
            <person name="Bouchez O."/>
            <person name="Roques C."/>
            <person name="Iampietro C."/>
            <person name="Lluch J."/>
            <person name="Castinel A."/>
            <person name="Donnadieu C."/>
            <person name="Desvignes T."/>
            <person name="Floi Bucao C."/>
            <person name="Jouanno E."/>
            <person name="Wen M."/>
            <person name="Mejri S."/>
            <person name="Dirks R."/>
            <person name="Jansen H."/>
            <person name="Henkel C."/>
            <person name="Chen W.J."/>
            <person name="Zahm M."/>
            <person name="Cabau C."/>
            <person name="Klopp C."/>
            <person name="Thompson A.W."/>
            <person name="Robinson-Rechavi M."/>
            <person name="Braasch I."/>
            <person name="Lecointre G."/>
            <person name="Bobe J."/>
            <person name="Postlethwait J.H."/>
            <person name="Berthelot C."/>
            <person name="Roest Crollius H."/>
            <person name="Guiguen Y."/>
        </authorList>
    </citation>
    <scope>NUCLEOTIDE SEQUENCE</scope>
    <source>
        <strain evidence="2">WJC10195</strain>
    </source>
</reference>
<accession>A0A9Q1EDC2</accession>
<evidence type="ECO:0000313" key="2">
    <source>
        <dbReference type="EMBL" id="KAJ8336696.1"/>
    </source>
</evidence>
<gene>
    <name evidence="2" type="ORF">SKAU_G00379160</name>
</gene>
<feature type="region of interest" description="Disordered" evidence="1">
    <location>
        <begin position="1"/>
        <end position="37"/>
    </location>
</feature>